<keyword evidence="4" id="KW-1185">Reference proteome</keyword>
<dbReference type="EMBL" id="AP023355">
    <property type="protein sequence ID" value="BCJ38387.1"/>
    <property type="molecule type" value="Genomic_DNA"/>
</dbReference>
<dbReference type="Proteomes" id="UP000611640">
    <property type="component" value="Chromosome"/>
</dbReference>
<organism evidence="3 4">
    <name type="scientific">Actinocatenispora thailandica</name>
    <dbReference type="NCBI Taxonomy" id="227318"/>
    <lineage>
        <taxon>Bacteria</taxon>
        <taxon>Bacillati</taxon>
        <taxon>Actinomycetota</taxon>
        <taxon>Actinomycetes</taxon>
        <taxon>Micromonosporales</taxon>
        <taxon>Micromonosporaceae</taxon>
        <taxon>Actinocatenispora</taxon>
    </lineage>
</organism>
<sequence length="202" mass="20925">MRSTHRWRDDEPDDDGEPMPLIELSDDLDDEGTVDQLTENDAEPPTGRRSASVSLPRRYLVAGAVGLLAIGFAGGMVVQRASAPAPADETATTASSTQIPVRVPEFAVPSPDTSTCRYVDGYGAVGITTVCTGTLYSIHPIDHGWQLTLTLDSGATIGVEADDGTTVDGFPSVGAISVGTTLVVSGHAGKDGTLHATAITFA</sequence>
<gene>
    <name evidence="3" type="ORF">Athai_58900</name>
</gene>
<proteinExistence type="predicted"/>
<feature type="transmembrane region" description="Helical" evidence="2">
    <location>
        <begin position="59"/>
        <end position="78"/>
    </location>
</feature>
<protein>
    <recommendedName>
        <fullName evidence="5">DUF5666 domain-containing protein</fullName>
    </recommendedName>
</protein>
<keyword evidence="2" id="KW-0472">Membrane</keyword>
<dbReference type="KEGG" id="atl:Athai_58900"/>
<evidence type="ECO:0008006" key="5">
    <source>
        <dbReference type="Google" id="ProtNLM"/>
    </source>
</evidence>
<evidence type="ECO:0000256" key="2">
    <source>
        <dbReference type="SAM" id="Phobius"/>
    </source>
</evidence>
<dbReference type="AlphaFoldDB" id="A0A7R7DW00"/>
<feature type="region of interest" description="Disordered" evidence="1">
    <location>
        <begin position="1"/>
        <end position="52"/>
    </location>
</feature>
<evidence type="ECO:0000313" key="3">
    <source>
        <dbReference type="EMBL" id="BCJ38387.1"/>
    </source>
</evidence>
<reference evidence="3 4" key="1">
    <citation type="submission" date="2020-08" db="EMBL/GenBank/DDBJ databases">
        <title>Whole genome shotgun sequence of Actinocatenispora thailandica NBRC 105041.</title>
        <authorList>
            <person name="Komaki H."/>
            <person name="Tamura T."/>
        </authorList>
    </citation>
    <scope>NUCLEOTIDE SEQUENCE [LARGE SCALE GENOMIC DNA]</scope>
    <source>
        <strain evidence="3 4">NBRC 105041</strain>
    </source>
</reference>
<name>A0A7R7DW00_9ACTN</name>
<feature type="compositionally biased region" description="Acidic residues" evidence="1">
    <location>
        <begin position="24"/>
        <end position="42"/>
    </location>
</feature>
<evidence type="ECO:0000313" key="4">
    <source>
        <dbReference type="Proteomes" id="UP000611640"/>
    </source>
</evidence>
<dbReference type="RefSeq" id="WP_203964428.1">
    <property type="nucleotide sequence ID" value="NZ_AP023355.1"/>
</dbReference>
<accession>A0A7R7DW00</accession>
<keyword evidence="2" id="KW-1133">Transmembrane helix</keyword>
<keyword evidence="2" id="KW-0812">Transmembrane</keyword>
<evidence type="ECO:0000256" key="1">
    <source>
        <dbReference type="SAM" id="MobiDB-lite"/>
    </source>
</evidence>